<name>A0A0P6YAW9_9CHLR</name>
<dbReference type="OrthoDB" id="9779968at2"/>
<dbReference type="Proteomes" id="UP000050277">
    <property type="component" value="Unassembled WGS sequence"/>
</dbReference>
<sequence length="429" mass="46057">MEITRRQFVVGCSTAIAAMAGGRLGGLAFAEPGDIQRDIMVVVFLRGGCDGLGIVSPLDDANFQAARNTITFPSTGTGAGLELGQMGTVPFWLHPKAAAFKELFDSQDLAFIHASGLTNGTRSHFDAMDFMERGTPDNKSTSTGWLTRHMAATSPDGVVPVMSTGSALPASLLGSPNAVTISNVQRYAMQGYGTYGAQQQAALNEIYTKTGSMLDAPATRLLSSIAAVKARNPANPYVPITTYPAGGLSDSLKAIAQMIKLDVGLQVATLDFGGWDTHESQVPILGNQLDVLTRSLHAFYNDLVDYHSKLTIVVMSEFGRRLKANRSAGTDHGHGNLAMVLGGNVNGGRIFGRWPGLAHADLDHNVDLAITTDYRTILSEIVVRRLRNNRLGLVFPQISQYQPLGLVRGTDMAIDWSSGFRSYLPMARR</sequence>
<dbReference type="PANTHER" id="PTHR43737">
    <property type="entry name" value="BLL7424 PROTEIN"/>
    <property type="match status" value="1"/>
</dbReference>
<dbReference type="RefSeq" id="WP_054534164.1">
    <property type="nucleotide sequence ID" value="NZ_LGKP01000015.1"/>
</dbReference>
<dbReference type="InterPro" id="IPR006311">
    <property type="entry name" value="TAT_signal"/>
</dbReference>
<gene>
    <name evidence="1" type="ORF">SE18_09285</name>
</gene>
<proteinExistence type="predicted"/>
<accession>A0A0P6YAW9</accession>
<dbReference type="PROSITE" id="PS51318">
    <property type="entry name" value="TAT"/>
    <property type="match status" value="1"/>
</dbReference>
<evidence type="ECO:0008006" key="3">
    <source>
        <dbReference type="Google" id="ProtNLM"/>
    </source>
</evidence>
<dbReference type="STRING" id="70996.SE18_09285"/>
<dbReference type="PANTHER" id="PTHR43737:SF1">
    <property type="entry name" value="DUF1501 DOMAIN-CONTAINING PROTEIN"/>
    <property type="match status" value="1"/>
</dbReference>
<evidence type="ECO:0000313" key="2">
    <source>
        <dbReference type="Proteomes" id="UP000050277"/>
    </source>
</evidence>
<keyword evidence="2" id="KW-1185">Reference proteome</keyword>
<evidence type="ECO:0000313" key="1">
    <source>
        <dbReference type="EMBL" id="KPL88857.1"/>
    </source>
</evidence>
<dbReference type="Pfam" id="PF07394">
    <property type="entry name" value="DUF1501"/>
    <property type="match status" value="1"/>
</dbReference>
<reference evidence="1 2" key="1">
    <citation type="submission" date="2015-07" db="EMBL/GenBank/DDBJ databases">
        <title>Whole genome sequence of Herpetosiphon geysericola DSM 7119.</title>
        <authorList>
            <person name="Hemp J."/>
            <person name="Ward L.M."/>
            <person name="Pace L.A."/>
            <person name="Fischer W.W."/>
        </authorList>
    </citation>
    <scope>NUCLEOTIDE SEQUENCE [LARGE SCALE GENOMIC DNA]</scope>
    <source>
        <strain evidence="1 2">DSM 7119</strain>
    </source>
</reference>
<protein>
    <recommendedName>
        <fullName evidence="3">DUF1501 domain-containing protein</fullName>
    </recommendedName>
</protein>
<comment type="caution">
    <text evidence="1">The sequence shown here is derived from an EMBL/GenBank/DDBJ whole genome shotgun (WGS) entry which is preliminary data.</text>
</comment>
<dbReference type="InterPro" id="IPR010869">
    <property type="entry name" value="DUF1501"/>
</dbReference>
<organism evidence="1 2">
    <name type="scientific">Herpetosiphon geysericola</name>
    <dbReference type="NCBI Taxonomy" id="70996"/>
    <lineage>
        <taxon>Bacteria</taxon>
        <taxon>Bacillati</taxon>
        <taxon>Chloroflexota</taxon>
        <taxon>Chloroflexia</taxon>
        <taxon>Herpetosiphonales</taxon>
        <taxon>Herpetosiphonaceae</taxon>
        <taxon>Herpetosiphon</taxon>
    </lineage>
</organism>
<dbReference type="EMBL" id="LGKP01000015">
    <property type="protein sequence ID" value="KPL88857.1"/>
    <property type="molecule type" value="Genomic_DNA"/>
</dbReference>
<dbReference type="AlphaFoldDB" id="A0A0P6YAW9"/>